<protein>
    <submittedName>
        <fullName evidence="3">Uncharacterized protein</fullName>
    </submittedName>
</protein>
<dbReference type="PANTHER" id="PTHR48414">
    <property type="entry name" value="POP5 HOMOLOG, RIBONUCLEASE P_MRP SUBUNIT"/>
    <property type="match status" value="1"/>
</dbReference>
<dbReference type="OrthoDB" id="277888at2759"/>
<name>A0A7M7K1Q8_VARDE</name>
<keyword evidence="4" id="KW-1185">Reference proteome</keyword>
<evidence type="ECO:0000256" key="2">
    <source>
        <dbReference type="ARBA" id="ARBA00022694"/>
    </source>
</evidence>
<sequence>MVRLRQRYMLCEVVHKSGDKFRTCNVSRNEIEQAVRAQLAKSYGIYGSVLCRESSIKYFHQPTGMVIFRFAPNGQRIFGGAIARTTIGEFHLTIKQVAGTCRTVNKKLIELFRNDIAQAHVIFEKFEDSRAKVRETEAEEQLEQLESGEGVTF</sequence>
<dbReference type="EnsemblMetazoa" id="XM_022804361">
    <property type="protein sequence ID" value="XP_022660096"/>
    <property type="gene ID" value="LOC111249898"/>
</dbReference>
<evidence type="ECO:0000313" key="3">
    <source>
        <dbReference type="EnsemblMetazoa" id="XP_022660096"/>
    </source>
</evidence>
<dbReference type="InterPro" id="IPR002759">
    <property type="entry name" value="Pop5/Rpp14/Rnp2-like"/>
</dbReference>
<keyword evidence="2" id="KW-0819">tRNA processing</keyword>
<dbReference type="Pfam" id="PF01900">
    <property type="entry name" value="RNase_P_Rpp14"/>
    <property type="match status" value="1"/>
</dbReference>
<dbReference type="GO" id="GO:0001682">
    <property type="term" value="P:tRNA 5'-leader removal"/>
    <property type="evidence" value="ECO:0007669"/>
    <property type="project" value="InterPro"/>
</dbReference>
<dbReference type="KEGG" id="vde:111249898"/>
<dbReference type="SUPFAM" id="SSF160350">
    <property type="entry name" value="Rnp2-like"/>
    <property type="match status" value="1"/>
</dbReference>
<proteinExistence type="inferred from homology"/>
<dbReference type="GO" id="GO:0030677">
    <property type="term" value="C:ribonuclease P complex"/>
    <property type="evidence" value="ECO:0007669"/>
    <property type="project" value="InterPro"/>
</dbReference>
<organism evidence="3 4">
    <name type="scientific">Varroa destructor</name>
    <name type="common">Honeybee mite</name>
    <dbReference type="NCBI Taxonomy" id="109461"/>
    <lineage>
        <taxon>Eukaryota</taxon>
        <taxon>Metazoa</taxon>
        <taxon>Ecdysozoa</taxon>
        <taxon>Arthropoda</taxon>
        <taxon>Chelicerata</taxon>
        <taxon>Arachnida</taxon>
        <taxon>Acari</taxon>
        <taxon>Parasitiformes</taxon>
        <taxon>Mesostigmata</taxon>
        <taxon>Gamasina</taxon>
        <taxon>Dermanyssoidea</taxon>
        <taxon>Varroidae</taxon>
        <taxon>Varroa</taxon>
    </lineage>
</organism>
<dbReference type="Gene3D" id="3.30.70.3250">
    <property type="entry name" value="Ribonuclease P, Pop5 subunit"/>
    <property type="match status" value="1"/>
</dbReference>
<evidence type="ECO:0000313" key="4">
    <source>
        <dbReference type="Proteomes" id="UP000594260"/>
    </source>
</evidence>
<dbReference type="AlphaFoldDB" id="A0A7M7K1Q8"/>
<comment type="similarity">
    <text evidence="1">Belongs to the eukaryotic/archaeal RNase P protein component 2 family.</text>
</comment>
<dbReference type="RefSeq" id="XP_022660096.1">
    <property type="nucleotide sequence ID" value="XM_022804361.1"/>
</dbReference>
<dbReference type="InterPro" id="IPR038085">
    <property type="entry name" value="Rnp2-like_sf"/>
</dbReference>
<accession>A0A7M7K1Q8</accession>
<dbReference type="Proteomes" id="UP000594260">
    <property type="component" value="Unplaced"/>
</dbReference>
<dbReference type="GeneID" id="111249898"/>
<reference evidence="3" key="1">
    <citation type="submission" date="2021-01" db="UniProtKB">
        <authorList>
            <consortium name="EnsemblMetazoa"/>
        </authorList>
    </citation>
    <scope>IDENTIFICATION</scope>
</reference>
<dbReference type="PANTHER" id="PTHR48414:SF1">
    <property type="entry name" value="POP5 HOMOLOG, RIBONUCLEASE P_MRP SUBUNIT"/>
    <property type="match status" value="1"/>
</dbReference>
<evidence type="ECO:0000256" key="1">
    <source>
        <dbReference type="ARBA" id="ARBA00010800"/>
    </source>
</evidence>
<dbReference type="InParanoid" id="A0A7M7K1Q8"/>